<evidence type="ECO:0000256" key="1">
    <source>
        <dbReference type="SAM" id="MobiDB-lite"/>
    </source>
</evidence>
<gene>
    <name evidence="2" type="ORF">PGLA1383_LOCUS22969</name>
</gene>
<sequence>LRSASMAPMKRPASAMSEGGDEGETKTKVGKAKVLVAKKSGPMPPVCLEELFQFLQCQLRMEAREVLKEEVQVEDKAANEMWDAYKTFVTPNLGANERWVPYHTAFGVHEFFLIESVHHANVKLWDEKRRFLAIFVFRAHCKRDFFNEAQLPHLLQEKLRQLHFRFWKNPVEAFKNDGPLEKSMLDYRRKTGKPLLTLCFRMIPERTLKDVLPEISKSCMHGKEKKSVRSILVRTQRLLKVAEDIWPVLKDSRKNATQKFTQISSIVQSAPWLGETWAKMLTVCMDIAYPQFGLLASQCDVGVGAQAPLRCLLPNGGDKNPVTALKDLGKMLNSSSGKSSQAFWKLLPKVEESVRRKFKNLPLLHKQMTTKNKNMSAVTLQVQLCEYRQFRNSIARRQYGLECDESLKLPEKEKRLRPEDYFEFDEKKNTIRFELPAAKEGGGPAVSFEISVTSSGGSRQLAERVAMLCFDKLKDGEAKAKVESFRAVLHGHCKAVGGKDVPDDSEAWKKCRVTLKHSSPLCSFTFQPDGKGAPTQFQTTVGAVGGNVIEAERIARICYTKFESGASKEQVLDLRSSLYAKAMENAAKRQKVLLKGK</sequence>
<comment type="caution">
    <text evidence="2">The sequence shown here is derived from an EMBL/GenBank/DDBJ whole genome shotgun (WGS) entry which is preliminary data.</text>
</comment>
<feature type="region of interest" description="Disordered" evidence="1">
    <location>
        <begin position="1"/>
        <end position="27"/>
    </location>
</feature>
<keyword evidence="3" id="KW-1185">Reference proteome</keyword>
<protein>
    <submittedName>
        <fullName evidence="2">Uncharacterized protein</fullName>
    </submittedName>
</protein>
<evidence type="ECO:0000313" key="2">
    <source>
        <dbReference type="EMBL" id="CAE8604823.1"/>
    </source>
</evidence>
<proteinExistence type="predicted"/>
<dbReference type="EMBL" id="CAJNNV010016986">
    <property type="protein sequence ID" value="CAE8604823.1"/>
    <property type="molecule type" value="Genomic_DNA"/>
</dbReference>
<organism evidence="2 3">
    <name type="scientific">Polarella glacialis</name>
    <name type="common">Dinoflagellate</name>
    <dbReference type="NCBI Taxonomy" id="89957"/>
    <lineage>
        <taxon>Eukaryota</taxon>
        <taxon>Sar</taxon>
        <taxon>Alveolata</taxon>
        <taxon>Dinophyceae</taxon>
        <taxon>Suessiales</taxon>
        <taxon>Suessiaceae</taxon>
        <taxon>Polarella</taxon>
    </lineage>
</organism>
<reference evidence="2" key="1">
    <citation type="submission" date="2021-02" db="EMBL/GenBank/DDBJ databases">
        <authorList>
            <person name="Dougan E. K."/>
            <person name="Rhodes N."/>
            <person name="Thang M."/>
            <person name="Chan C."/>
        </authorList>
    </citation>
    <scope>NUCLEOTIDE SEQUENCE</scope>
</reference>
<evidence type="ECO:0000313" key="3">
    <source>
        <dbReference type="Proteomes" id="UP000654075"/>
    </source>
</evidence>
<feature type="non-terminal residue" evidence="2">
    <location>
        <position position="597"/>
    </location>
</feature>
<name>A0A813EY25_POLGL</name>
<dbReference type="AlphaFoldDB" id="A0A813EY25"/>
<accession>A0A813EY25</accession>
<dbReference type="Proteomes" id="UP000654075">
    <property type="component" value="Unassembled WGS sequence"/>
</dbReference>